<gene>
    <name evidence="2" type="ORF">IZO911_LOCUS39406</name>
</gene>
<proteinExistence type="predicted"/>
<feature type="region of interest" description="Disordered" evidence="1">
    <location>
        <begin position="1"/>
        <end position="39"/>
    </location>
</feature>
<reference evidence="2" key="1">
    <citation type="submission" date="2021-02" db="EMBL/GenBank/DDBJ databases">
        <authorList>
            <person name="Nowell W R."/>
        </authorList>
    </citation>
    <scope>NUCLEOTIDE SEQUENCE</scope>
</reference>
<evidence type="ECO:0000313" key="3">
    <source>
        <dbReference type="Proteomes" id="UP000663860"/>
    </source>
</evidence>
<evidence type="ECO:0000313" key="2">
    <source>
        <dbReference type="EMBL" id="CAF1399448.1"/>
    </source>
</evidence>
<dbReference type="EMBL" id="CAJNOE010001195">
    <property type="protein sequence ID" value="CAF1399448.1"/>
    <property type="molecule type" value="Genomic_DNA"/>
</dbReference>
<comment type="caution">
    <text evidence="2">The sequence shown here is derived from an EMBL/GenBank/DDBJ whole genome shotgun (WGS) entry which is preliminary data.</text>
</comment>
<dbReference type="AlphaFoldDB" id="A0A815KQK9"/>
<protein>
    <recommendedName>
        <fullName evidence="4">GIY-YIG domain-containing protein</fullName>
    </recommendedName>
</protein>
<dbReference type="Proteomes" id="UP000663860">
    <property type="component" value="Unassembled WGS sequence"/>
</dbReference>
<evidence type="ECO:0008006" key="4">
    <source>
        <dbReference type="Google" id="ProtNLM"/>
    </source>
</evidence>
<organism evidence="2 3">
    <name type="scientific">Adineta steineri</name>
    <dbReference type="NCBI Taxonomy" id="433720"/>
    <lineage>
        <taxon>Eukaryota</taxon>
        <taxon>Metazoa</taxon>
        <taxon>Spiralia</taxon>
        <taxon>Gnathifera</taxon>
        <taxon>Rotifera</taxon>
        <taxon>Eurotatoria</taxon>
        <taxon>Bdelloidea</taxon>
        <taxon>Adinetida</taxon>
        <taxon>Adinetidae</taxon>
        <taxon>Adineta</taxon>
    </lineage>
</organism>
<sequence length="559" mass="64992">MTHHNRHSPYTVRRPQVIDRPNVRDGSDDELFEISPTSGNRISSTVTTRVIRRLPGRQQSIRPRASASPVLIPQPLSSSRLVTVRQLKGIVTPYGPISLRQNSGRYHILPAFPTSMFDDQPPLLLANVSRHGINKEQLAQRNKNVYPLAYTINQTNSDIPSYFHNEYHLFINSLSAKYHVDEAILDYNLYRMFDCFRTFADDCIKRLNHHPEQFNLDHIQKKIALEFYLQIDVDVFFMKTCSFRGAEPRSAHEGLFCYDLPDARYGLFECGNCPLCKPSHNTMRHRQQPIIQFDSKTRNIIYVMTCPCNKFEYIGETGRWLGDRLWYHRKHANRIIHEFLIGEKNVELARGGEPKDVETLVKDGMRLYKHAARCPLTIQMFLNFNPTYSCFIPIPINKIAEENQKCSLPPSLIFHNFDYPIVIASKDQRERRETHETHSDHTVHRCMRNLPPVPLGYGFSRSQRLEQFQYFKVKENMIRRQDLTVNLFNVGIVAVLPPNISVTVRRFIEALFITHTEAKLNTFGRLCDENDDNNNKNNAMNHNTILGRGEWCRGIVFPH</sequence>
<name>A0A815KQK9_9BILA</name>
<accession>A0A815KQK9</accession>
<evidence type="ECO:0000256" key="1">
    <source>
        <dbReference type="SAM" id="MobiDB-lite"/>
    </source>
</evidence>